<keyword evidence="2" id="KW-1185">Reference proteome</keyword>
<dbReference type="Proteomes" id="UP001652504">
    <property type="component" value="Unassembled WGS sequence"/>
</dbReference>
<evidence type="ECO:0000313" key="2">
    <source>
        <dbReference type="Proteomes" id="UP001652504"/>
    </source>
</evidence>
<comment type="caution">
    <text evidence="1">The sequence shown here is derived from an EMBL/GenBank/DDBJ whole genome shotgun (WGS) entry which is preliminary data.</text>
</comment>
<sequence>MKTISTALITTIILTGCSSVSHQTPYTQHFPIMKTDTGHAYIYADVGAMTDFPLIIDTAANMGVMPKTGMEEIQVPSDSLHEDSINGANGASMMLKGEVPMLSLGHTTHEDVEHLFVDLSKFVLSDGRIPGILGHNVLEHHCVALDMQASVMSLASPSCAGISKEGLQAVPFEIIDDFIQFKASFNGQEVSAVLDTGAGKSFINSHAFSLLEDAQIAESDTASDLHGKEQETKTIENIHYQINHIDIDESIMAVADLSVFDVLGFKDEPFLLMGIHYFQDKKLVIDYKNQVFYL</sequence>
<evidence type="ECO:0000313" key="1">
    <source>
        <dbReference type="EMBL" id="MCV2883169.1"/>
    </source>
</evidence>
<protein>
    <submittedName>
        <fullName evidence="1">Retropepsin-like domain-containing protein</fullName>
    </submittedName>
</protein>
<proteinExistence type="predicted"/>
<dbReference type="EMBL" id="JAOWKX010000001">
    <property type="protein sequence ID" value="MCV2883169.1"/>
    <property type="molecule type" value="Genomic_DNA"/>
</dbReference>
<dbReference type="Pfam" id="PF13650">
    <property type="entry name" value="Asp_protease_2"/>
    <property type="match status" value="1"/>
</dbReference>
<gene>
    <name evidence="1" type="ORF">OE749_00475</name>
</gene>
<dbReference type="RefSeq" id="WP_263710373.1">
    <property type="nucleotide sequence ID" value="NZ_JAOWKX010000001.1"/>
</dbReference>
<accession>A0ABT3A3B3</accession>
<dbReference type="SUPFAM" id="SSF50630">
    <property type="entry name" value="Acid proteases"/>
    <property type="match status" value="1"/>
</dbReference>
<dbReference type="PROSITE" id="PS51257">
    <property type="entry name" value="PROKAR_LIPOPROTEIN"/>
    <property type="match status" value="1"/>
</dbReference>
<dbReference type="Gene3D" id="2.40.70.10">
    <property type="entry name" value="Acid Proteases"/>
    <property type="match status" value="2"/>
</dbReference>
<dbReference type="InterPro" id="IPR021109">
    <property type="entry name" value="Peptidase_aspartic_dom_sf"/>
</dbReference>
<organism evidence="1 2">
    <name type="scientific">Fluctibacter corallii</name>
    <dbReference type="NCBI Taxonomy" id="2984329"/>
    <lineage>
        <taxon>Bacteria</taxon>
        <taxon>Pseudomonadati</taxon>
        <taxon>Pseudomonadota</taxon>
        <taxon>Gammaproteobacteria</taxon>
        <taxon>Alteromonadales</taxon>
        <taxon>Alteromonadaceae</taxon>
        <taxon>Fluctibacter</taxon>
    </lineage>
</organism>
<reference evidence="1 2" key="1">
    <citation type="submission" date="2022-10" db="EMBL/GenBank/DDBJ databases">
        <title>Aestuariibacter sp. AA17 isolated from Montipora capitata coral fragment.</title>
        <authorList>
            <person name="Emsley S.A."/>
            <person name="Pfannmuller K.M."/>
            <person name="Loughran R.M."/>
            <person name="Shlafstein M."/>
            <person name="Papke E."/>
            <person name="Saw J.H."/>
            <person name="Ushijima B."/>
            <person name="Videau P."/>
        </authorList>
    </citation>
    <scope>NUCLEOTIDE SEQUENCE [LARGE SCALE GENOMIC DNA]</scope>
    <source>
        <strain evidence="1 2">AA17</strain>
    </source>
</reference>
<name>A0ABT3A3B3_9ALTE</name>